<dbReference type="Gene3D" id="1.25.40.720">
    <property type="entry name" value="Telomere length regulation protein 2, C-terminal domain"/>
    <property type="match status" value="2"/>
</dbReference>
<evidence type="ECO:0000256" key="1">
    <source>
        <dbReference type="ARBA" id="ARBA00006133"/>
    </source>
</evidence>
<comment type="caution">
    <text evidence="4">The sequence shown here is derived from an EMBL/GenBank/DDBJ whole genome shotgun (WGS) entry which is preliminary data.</text>
</comment>
<dbReference type="Pfam" id="PF10193">
    <property type="entry name" value="Telomere_reg-2"/>
    <property type="match status" value="1"/>
</dbReference>
<dbReference type="PANTHER" id="PTHR15830:SF10">
    <property type="entry name" value="TELOMERE LENGTH REGULATION PROTEIN TEL2 HOMOLOG"/>
    <property type="match status" value="1"/>
</dbReference>
<sequence length="904" mass="101179">MDDDDSAIARLKRVDSLDALLPLLTELRKLSASLALPSSESMQILSHLLSVTIPEYYEALKEYRRESGIKSLHEVMASVAGLGAIVSVLAVRIAKVKQRPTDEVEQSTLRLLLLFLSDIMRPGIVCTLRAQIRESTKESLYWQEISALFVGSKIVATVAEAFSVLRENSRLINESWIWMADGERFTEFLAVEAVRLHEANAVEMPRLAKFSSRAMALGYPDHFLEIIISRENFQVAIDLSTTFHSVDLIAFTKHLLRHVQFRFLDRLDPDNDANAAKCVAAIGMLLVQLTPPSQENHVMKLLQGGVGGLLLQRAVVCWLLFHGLHEEVFENTLRQWGDKVVIKNQQITRQEAQTDILFLIIPHLTLPYIKQITQSTAFIEGISNRLGAMSPKLRYMGMALGMALNARDENSPRLNFDEVEGFASEYERWRRLLEINDATAMDENWWDDLSVPQVGTDREILTSESDVQISQEHSQRVTGDSDDEEIEDVEDTEGFMPYSLVDDGSEDSDDDPTLRNEKVRPPVYMIDLIAYFNETDESKGLQKHKIALAHAARIILRKSGFGQELAVTSKELAQIMCGLRNNYGLDNFDQQKMNAMIALCVTSPETVGAVYAENVSFGDYSLQERLMMLSSIALASLHLSGKSTYNFDISAEDLFPSKMLPASAHSRFATEKDFAQDWHKVGLGYIDRELRTIKAGSLRASVGNAIERADMGKSGEVFVSRKLLAERERQSGGGSSSSVVRAIQKNSVAPIAGSAFFFPLSMRWKYFTSSITRNSFGEMLVAHYIKTMAIVLNCSYPSATDIFDMSAELMAIVSTVRRDVGEPTVLEAVLTAVLVVMDVNEERVLVDAFSKHLLELKDYLDVSWERIGEEDVRNLAAGVLVKISELVSKWQRRMMGDIIEMGGA</sequence>
<dbReference type="RefSeq" id="XP_064767106.1">
    <property type="nucleotide sequence ID" value="XM_064914529.1"/>
</dbReference>
<dbReference type="EMBL" id="JBBJBU010000009">
    <property type="protein sequence ID" value="KAK7204073.1"/>
    <property type="molecule type" value="Genomic_DNA"/>
</dbReference>
<feature type="domain" description="Telomere length regulation protein conserved" evidence="3">
    <location>
        <begin position="522"/>
        <end position="635"/>
    </location>
</feature>
<evidence type="ECO:0000259" key="3">
    <source>
        <dbReference type="Pfam" id="PF10193"/>
    </source>
</evidence>
<keyword evidence="5" id="KW-1185">Reference proteome</keyword>
<dbReference type="InterPro" id="IPR038528">
    <property type="entry name" value="TEL2_C_sf"/>
</dbReference>
<feature type="compositionally biased region" description="Acidic residues" evidence="2">
    <location>
        <begin position="480"/>
        <end position="493"/>
    </location>
</feature>
<protein>
    <submittedName>
        <fullName evidence="4">Telomere length regulation protein-domain-containing protein</fullName>
    </submittedName>
</protein>
<dbReference type="GeneID" id="90040041"/>
<reference evidence="4 5" key="1">
    <citation type="submission" date="2024-03" db="EMBL/GenBank/DDBJ databases">
        <title>Genome-scale model development and genomic sequencing of the oleaginous clade Lipomyces.</title>
        <authorList>
            <consortium name="Lawrence Berkeley National Laboratory"/>
            <person name="Czajka J.J."/>
            <person name="Han Y."/>
            <person name="Kim J."/>
            <person name="Mondo S.J."/>
            <person name="Hofstad B.A."/>
            <person name="Robles A."/>
            <person name="Haridas S."/>
            <person name="Riley R."/>
            <person name="LaButti K."/>
            <person name="Pangilinan J."/>
            <person name="Andreopoulos W."/>
            <person name="Lipzen A."/>
            <person name="Yan J."/>
            <person name="Wang M."/>
            <person name="Ng V."/>
            <person name="Grigoriev I.V."/>
            <person name="Spatafora J.W."/>
            <person name="Magnuson J.K."/>
            <person name="Baker S.E."/>
            <person name="Pomraning K.R."/>
        </authorList>
    </citation>
    <scope>NUCLEOTIDE SEQUENCE [LARGE SCALE GENOMIC DNA]</scope>
    <source>
        <strain evidence="4 5">Phaff 52-87</strain>
    </source>
</reference>
<dbReference type="Proteomes" id="UP001498771">
    <property type="component" value="Unassembled WGS sequence"/>
</dbReference>
<dbReference type="InterPro" id="IPR051970">
    <property type="entry name" value="TEL2_Regulation"/>
</dbReference>
<dbReference type="InterPro" id="IPR019337">
    <property type="entry name" value="Telomere_length_regulation_dom"/>
</dbReference>
<gene>
    <name evidence="4" type="ORF">BZA70DRAFT_296414</name>
</gene>
<proteinExistence type="inferred from homology"/>
<feature type="compositionally biased region" description="Polar residues" evidence="2">
    <location>
        <begin position="462"/>
        <end position="478"/>
    </location>
</feature>
<feature type="region of interest" description="Disordered" evidence="2">
    <location>
        <begin position="461"/>
        <end position="517"/>
    </location>
</feature>
<organism evidence="4 5">
    <name type="scientific">Myxozyma melibiosi</name>
    <dbReference type="NCBI Taxonomy" id="54550"/>
    <lineage>
        <taxon>Eukaryota</taxon>
        <taxon>Fungi</taxon>
        <taxon>Dikarya</taxon>
        <taxon>Ascomycota</taxon>
        <taxon>Saccharomycotina</taxon>
        <taxon>Lipomycetes</taxon>
        <taxon>Lipomycetales</taxon>
        <taxon>Lipomycetaceae</taxon>
        <taxon>Myxozyma</taxon>
    </lineage>
</organism>
<dbReference type="PANTHER" id="PTHR15830">
    <property type="entry name" value="TELOMERE LENGTH REGULATION PROTEIN TEL2 FAMILY MEMBER"/>
    <property type="match status" value="1"/>
</dbReference>
<comment type="similarity">
    <text evidence="1">Belongs to the TEL2 family.</text>
</comment>
<evidence type="ECO:0000256" key="2">
    <source>
        <dbReference type="SAM" id="MobiDB-lite"/>
    </source>
</evidence>
<evidence type="ECO:0000313" key="5">
    <source>
        <dbReference type="Proteomes" id="UP001498771"/>
    </source>
</evidence>
<accession>A0ABR1F4K9</accession>
<evidence type="ECO:0000313" key="4">
    <source>
        <dbReference type="EMBL" id="KAK7204073.1"/>
    </source>
</evidence>
<name>A0ABR1F4K9_9ASCO</name>